<evidence type="ECO:0000256" key="7">
    <source>
        <dbReference type="SAM" id="Phobius"/>
    </source>
</evidence>
<evidence type="ECO:0000259" key="9">
    <source>
        <dbReference type="PROSITE" id="PS50059"/>
    </source>
</evidence>
<comment type="caution">
    <text evidence="10">The sequence shown here is derived from an EMBL/GenBank/DDBJ whole genome shotgun (WGS) entry which is preliminary data.</text>
</comment>
<organism evidence="10 11">
    <name type="scientific">Dreissena polymorpha</name>
    <name type="common">Zebra mussel</name>
    <name type="synonym">Mytilus polymorpha</name>
    <dbReference type="NCBI Taxonomy" id="45954"/>
    <lineage>
        <taxon>Eukaryota</taxon>
        <taxon>Metazoa</taxon>
        <taxon>Spiralia</taxon>
        <taxon>Lophotrochozoa</taxon>
        <taxon>Mollusca</taxon>
        <taxon>Bivalvia</taxon>
        <taxon>Autobranchia</taxon>
        <taxon>Heteroconchia</taxon>
        <taxon>Euheterodonta</taxon>
        <taxon>Imparidentia</taxon>
        <taxon>Neoheterodontei</taxon>
        <taxon>Myida</taxon>
        <taxon>Dreissenoidea</taxon>
        <taxon>Dreissenidae</taxon>
        <taxon>Dreissena</taxon>
    </lineage>
</organism>
<feature type="chain" id="PRO_5038607465" description="peptidylprolyl isomerase" evidence="8">
    <location>
        <begin position="26"/>
        <end position="315"/>
    </location>
</feature>
<dbReference type="GO" id="GO:0003755">
    <property type="term" value="F:peptidyl-prolyl cis-trans isomerase activity"/>
    <property type="evidence" value="ECO:0007669"/>
    <property type="project" value="UniProtKB-KW"/>
</dbReference>
<dbReference type="InterPro" id="IPR046357">
    <property type="entry name" value="PPIase_dom_sf"/>
</dbReference>
<dbReference type="Pfam" id="PF00254">
    <property type="entry name" value="FKBP_C"/>
    <property type="match status" value="1"/>
</dbReference>
<dbReference type="Proteomes" id="UP000828390">
    <property type="component" value="Unassembled WGS sequence"/>
</dbReference>
<evidence type="ECO:0000256" key="4">
    <source>
        <dbReference type="ARBA" id="ARBA00023235"/>
    </source>
</evidence>
<feature type="region of interest" description="Disordered" evidence="6">
    <location>
        <begin position="245"/>
        <end position="294"/>
    </location>
</feature>
<feature type="compositionally biased region" description="Acidic residues" evidence="6">
    <location>
        <begin position="250"/>
        <end position="282"/>
    </location>
</feature>
<dbReference type="GO" id="GO:0005783">
    <property type="term" value="C:endoplasmic reticulum"/>
    <property type="evidence" value="ECO:0007669"/>
    <property type="project" value="TreeGrafter"/>
</dbReference>
<feature type="domain" description="PPIase FKBP-type" evidence="9">
    <location>
        <begin position="95"/>
        <end position="193"/>
    </location>
</feature>
<keyword evidence="7" id="KW-0812">Transmembrane</keyword>
<dbReference type="PROSITE" id="PS50059">
    <property type="entry name" value="FKBP_PPIASE"/>
    <property type="match status" value="1"/>
</dbReference>
<dbReference type="EMBL" id="JAIWYP010000010">
    <property type="protein sequence ID" value="KAH3752857.1"/>
    <property type="molecule type" value="Genomic_DNA"/>
</dbReference>
<evidence type="ECO:0000256" key="3">
    <source>
        <dbReference type="ARBA" id="ARBA00023110"/>
    </source>
</evidence>
<sequence length="315" mass="35955">MLPRRPTAMNLALLGVLMAMAAVSCQMFDKKPTIYDHMKSGANTVKTNLIESQLKVENLFMPDNCVLNDEDFYGDRKDEILLEKQRLRLLKAEYGDTVTVHFTISLDDGTVVDRSVQPSDDVHEEDTVRPAIFTMGYGRVIPGWELGINGMCLGEIRKITIPPQLAYGPKGYKEKNIPPDATIEIETELVELKKKDFVDHYMDFLRNLPVYAIFILGLTFLLGGYYRGQIGEKRRLYREIAERKRRQMEAEEEEEENNEEAGEEEKEEEEEEEEEGEAGEAEGDAKEVEKAEETVVVGNGIGRKDARRRTLITRL</sequence>
<evidence type="ECO:0000313" key="10">
    <source>
        <dbReference type="EMBL" id="KAH3752857.1"/>
    </source>
</evidence>
<keyword evidence="4 5" id="KW-0413">Isomerase</keyword>
<proteinExistence type="predicted"/>
<evidence type="ECO:0000256" key="2">
    <source>
        <dbReference type="ARBA" id="ARBA00013194"/>
    </source>
</evidence>
<dbReference type="EC" id="5.2.1.8" evidence="2 5"/>
<reference evidence="10" key="2">
    <citation type="submission" date="2020-11" db="EMBL/GenBank/DDBJ databases">
        <authorList>
            <person name="McCartney M.A."/>
            <person name="Auch B."/>
            <person name="Kono T."/>
            <person name="Mallez S."/>
            <person name="Becker A."/>
            <person name="Gohl D.M."/>
            <person name="Silverstein K.A.T."/>
            <person name="Koren S."/>
            <person name="Bechman K.B."/>
            <person name="Herman A."/>
            <person name="Abrahante J.E."/>
            <person name="Garbe J."/>
        </authorList>
    </citation>
    <scope>NUCLEOTIDE SEQUENCE</scope>
    <source>
        <strain evidence="10">Duluth1</strain>
        <tissue evidence="10">Whole animal</tissue>
    </source>
</reference>
<dbReference type="Gene3D" id="3.10.50.40">
    <property type="match status" value="1"/>
</dbReference>
<keyword evidence="7" id="KW-1133">Transmembrane helix</keyword>
<reference evidence="10" key="1">
    <citation type="journal article" date="2019" name="bioRxiv">
        <title>The Genome of the Zebra Mussel, Dreissena polymorpha: A Resource for Invasive Species Research.</title>
        <authorList>
            <person name="McCartney M.A."/>
            <person name="Auch B."/>
            <person name="Kono T."/>
            <person name="Mallez S."/>
            <person name="Zhang Y."/>
            <person name="Obille A."/>
            <person name="Becker A."/>
            <person name="Abrahante J.E."/>
            <person name="Garbe J."/>
            <person name="Badalamenti J.P."/>
            <person name="Herman A."/>
            <person name="Mangelson H."/>
            <person name="Liachko I."/>
            <person name="Sullivan S."/>
            <person name="Sone E.D."/>
            <person name="Koren S."/>
            <person name="Silverstein K.A.T."/>
            <person name="Beckman K.B."/>
            <person name="Gohl D.M."/>
        </authorList>
    </citation>
    <scope>NUCLEOTIDE SEQUENCE</scope>
    <source>
        <strain evidence="10">Duluth1</strain>
        <tissue evidence="10">Whole animal</tissue>
    </source>
</reference>
<keyword evidence="7" id="KW-0472">Membrane</keyword>
<feature type="signal peptide" evidence="8">
    <location>
        <begin position="1"/>
        <end position="25"/>
    </location>
</feature>
<protein>
    <recommendedName>
        <fullName evidence="2 5">peptidylprolyl isomerase</fullName>
        <ecNumber evidence="2 5">5.2.1.8</ecNumber>
    </recommendedName>
</protein>
<gene>
    <name evidence="10" type="ORF">DPMN_187483</name>
</gene>
<dbReference type="InterPro" id="IPR001179">
    <property type="entry name" value="PPIase_FKBP_dom"/>
</dbReference>
<feature type="transmembrane region" description="Helical" evidence="7">
    <location>
        <begin position="208"/>
        <end position="226"/>
    </location>
</feature>
<evidence type="ECO:0000313" key="11">
    <source>
        <dbReference type="Proteomes" id="UP000828390"/>
    </source>
</evidence>
<evidence type="ECO:0000256" key="5">
    <source>
        <dbReference type="PROSITE-ProRule" id="PRU00277"/>
    </source>
</evidence>
<evidence type="ECO:0000256" key="6">
    <source>
        <dbReference type="SAM" id="MobiDB-lite"/>
    </source>
</evidence>
<accession>A0A9D4DRN4</accession>
<keyword evidence="3 5" id="KW-0697">Rotamase</keyword>
<dbReference type="PANTHER" id="PTHR45779">
    <property type="entry name" value="PEPTIDYLPROLYL ISOMERASE"/>
    <property type="match status" value="1"/>
</dbReference>
<keyword evidence="11" id="KW-1185">Reference proteome</keyword>
<dbReference type="PANTHER" id="PTHR45779:SF5">
    <property type="entry name" value="PEPTIDYLPROLYL ISOMERASE"/>
    <property type="match status" value="1"/>
</dbReference>
<feature type="compositionally biased region" description="Basic and acidic residues" evidence="6">
    <location>
        <begin position="283"/>
        <end position="293"/>
    </location>
</feature>
<evidence type="ECO:0000256" key="1">
    <source>
        <dbReference type="ARBA" id="ARBA00000971"/>
    </source>
</evidence>
<comment type="catalytic activity">
    <reaction evidence="1 5">
        <text>[protein]-peptidylproline (omega=180) = [protein]-peptidylproline (omega=0)</text>
        <dbReference type="Rhea" id="RHEA:16237"/>
        <dbReference type="Rhea" id="RHEA-COMP:10747"/>
        <dbReference type="Rhea" id="RHEA-COMP:10748"/>
        <dbReference type="ChEBI" id="CHEBI:83833"/>
        <dbReference type="ChEBI" id="CHEBI:83834"/>
        <dbReference type="EC" id="5.2.1.8"/>
    </reaction>
</comment>
<name>A0A9D4DRN4_DREPO</name>
<dbReference type="SUPFAM" id="SSF54534">
    <property type="entry name" value="FKBP-like"/>
    <property type="match status" value="1"/>
</dbReference>
<dbReference type="AlphaFoldDB" id="A0A9D4DRN4"/>
<dbReference type="InterPro" id="IPR044609">
    <property type="entry name" value="FKBP2/11"/>
</dbReference>
<dbReference type="PROSITE" id="PS51257">
    <property type="entry name" value="PROKAR_LIPOPROTEIN"/>
    <property type="match status" value="1"/>
</dbReference>
<keyword evidence="8" id="KW-0732">Signal</keyword>
<evidence type="ECO:0000256" key="8">
    <source>
        <dbReference type="SAM" id="SignalP"/>
    </source>
</evidence>